<proteinExistence type="predicted"/>
<dbReference type="InterPro" id="IPR011050">
    <property type="entry name" value="Pectin_lyase_fold/virulence"/>
</dbReference>
<evidence type="ECO:0000313" key="1">
    <source>
        <dbReference type="EMBL" id="MCS0494172.1"/>
    </source>
</evidence>
<dbReference type="SUPFAM" id="SSF51126">
    <property type="entry name" value="Pectin lyase-like"/>
    <property type="match status" value="1"/>
</dbReference>
<evidence type="ECO:0000313" key="2">
    <source>
        <dbReference type="Proteomes" id="UP001151088"/>
    </source>
</evidence>
<gene>
    <name evidence="1" type="ORF">NVS89_03610</name>
</gene>
<name>A0A9X2P8E6_9HYPH</name>
<dbReference type="RefSeq" id="WP_258731120.1">
    <property type="nucleotide sequence ID" value="NZ_JANTHZ010000001.1"/>
</dbReference>
<accession>A0A9X2P8E6</accession>
<keyword evidence="2" id="KW-1185">Reference proteome</keyword>
<dbReference type="Gene3D" id="2.160.20.10">
    <property type="entry name" value="Single-stranded right-handed beta-helix, Pectin lyase-like"/>
    <property type="match status" value="1"/>
</dbReference>
<reference evidence="1" key="1">
    <citation type="submission" date="2022-08" db="EMBL/GenBank/DDBJ databases">
        <authorList>
            <person name="Li F."/>
        </authorList>
    </citation>
    <scope>NUCLEOTIDE SEQUENCE</scope>
    <source>
        <strain evidence="1">MQZ15Z-1</strain>
    </source>
</reference>
<comment type="caution">
    <text evidence="1">The sequence shown here is derived from an EMBL/GenBank/DDBJ whole genome shotgun (WGS) entry which is preliminary data.</text>
</comment>
<sequence length="490" mass="50888">MSFGLGISLASVASRAAAILTPFDYYVDPVNGSALNSGRTPGAAKAAWGDVPVEAGMRIGFVRGETLYSNMLRESLLLTANVHIGAYGAGYRPIVARSVRHTSGWANSSGTVYAKDIGYAAQNVFVLSGGDTVTKLIVNTSTPTTPGAGGFGVSGTSVYIDVGADPAGMLIEIPASGTDDNIQFNTGSDYSVVEGIASWFGPNNGFEATGGSVGVEVSMCDLSYNSNDGFGAHGTASIARIEDCVVRRNGGARTLSGGRGDGISFHDYTTGFIRRCDIRDNEKSGISNQSSASVDTDRCFLRNNAQELFILSITNQVGGTHNFTSNVIYVPGADDLAGYALQVGNVGIATPENRPTVNVFNNTFYGSAIISSRSAIRSLTGNVTSRNNIITGFSRGHDYRSSDTTATLDNDHDCLYNCTTPYFNNGTAGVTAGAHDVAANPLFVSAGTDFRLQSGSPCVTAGVAVEGVTADKDGKPFASPPSIGAYQFAA</sequence>
<dbReference type="EMBL" id="JANTHZ010000001">
    <property type="protein sequence ID" value="MCS0494172.1"/>
    <property type="molecule type" value="Genomic_DNA"/>
</dbReference>
<dbReference type="Proteomes" id="UP001151088">
    <property type="component" value="Unassembled WGS sequence"/>
</dbReference>
<dbReference type="AlphaFoldDB" id="A0A9X2P8E6"/>
<dbReference type="InterPro" id="IPR012334">
    <property type="entry name" value="Pectin_lyas_fold"/>
</dbReference>
<organism evidence="1 2">
    <name type="scientific">Ancylobacter mangrovi</name>
    <dbReference type="NCBI Taxonomy" id="2972472"/>
    <lineage>
        <taxon>Bacteria</taxon>
        <taxon>Pseudomonadati</taxon>
        <taxon>Pseudomonadota</taxon>
        <taxon>Alphaproteobacteria</taxon>
        <taxon>Hyphomicrobiales</taxon>
        <taxon>Xanthobacteraceae</taxon>
        <taxon>Ancylobacter</taxon>
    </lineage>
</organism>
<protein>
    <submittedName>
        <fullName evidence="1">DUF5123 domain-containing protein</fullName>
    </submittedName>
</protein>